<evidence type="ECO:0000256" key="2">
    <source>
        <dbReference type="PROSITE-ProRule" id="PRU00124"/>
    </source>
</evidence>
<evidence type="ECO:0000313" key="4">
    <source>
        <dbReference type="Proteomes" id="UP000278627"/>
    </source>
</evidence>
<protein>
    <submittedName>
        <fullName evidence="5">Sortilin-related receptor</fullName>
    </submittedName>
</protein>
<dbReference type="InterPro" id="IPR053103">
    <property type="entry name" value="IDLSRF-like_peptide"/>
</dbReference>
<dbReference type="CDD" id="cd00112">
    <property type="entry name" value="LDLa"/>
    <property type="match status" value="1"/>
</dbReference>
<organism evidence="5">
    <name type="scientific">Brugia pahangi</name>
    <name type="common">Filarial nematode worm</name>
    <dbReference type="NCBI Taxonomy" id="6280"/>
    <lineage>
        <taxon>Eukaryota</taxon>
        <taxon>Metazoa</taxon>
        <taxon>Ecdysozoa</taxon>
        <taxon>Nematoda</taxon>
        <taxon>Chromadorea</taxon>
        <taxon>Rhabditida</taxon>
        <taxon>Spirurina</taxon>
        <taxon>Spiruromorpha</taxon>
        <taxon>Filarioidea</taxon>
        <taxon>Onchocercidae</taxon>
        <taxon>Brugia</taxon>
    </lineage>
</organism>
<dbReference type="InterPro" id="IPR002172">
    <property type="entry name" value="LDrepeatLR_classA_rpt"/>
</dbReference>
<dbReference type="PANTHER" id="PTHR20967:SF0">
    <property type="entry name" value="PROHORMONE-4"/>
    <property type="match status" value="1"/>
</dbReference>
<reference evidence="3 4" key="2">
    <citation type="submission" date="2018-11" db="EMBL/GenBank/DDBJ databases">
        <authorList>
            <consortium name="Pathogen Informatics"/>
        </authorList>
    </citation>
    <scope>NUCLEOTIDE SEQUENCE [LARGE SCALE GENOMIC DNA]</scope>
</reference>
<dbReference type="AlphaFoldDB" id="A0A0N4T8M6"/>
<gene>
    <name evidence="3" type="ORF">BPAG_LOCUS4527</name>
</gene>
<comment type="caution">
    <text evidence="2">Lacks conserved residue(s) required for the propagation of feature annotation.</text>
</comment>
<dbReference type="EMBL" id="UZAD01002306">
    <property type="protein sequence ID" value="VDN85713.1"/>
    <property type="molecule type" value="Genomic_DNA"/>
</dbReference>
<keyword evidence="4" id="KW-1185">Reference proteome</keyword>
<evidence type="ECO:0000313" key="3">
    <source>
        <dbReference type="EMBL" id="VDN85713.1"/>
    </source>
</evidence>
<dbReference type="SMART" id="SM00192">
    <property type="entry name" value="LDLa"/>
    <property type="match status" value="3"/>
</dbReference>
<evidence type="ECO:0000313" key="5">
    <source>
        <dbReference type="WBParaSite" id="BPAG_0000456301-mRNA-1"/>
    </source>
</evidence>
<sequence length="203" mass="22686">MTRFTEYPGHIGGRCVASFDCDPSGPLVCITLTAVRDCFADCPNAADEECPVNKVLCDSKVSNGCGKCVKMEERDMLCSDRRWRNICTETDHFKCLSTDNCILPQWIGDGVDDCADGSDEGSKCYSDVQSNCAMKEKFNFQNLRCIKDEFQCIISHECISIVNVLDGIEQCNDGSDESMIPNFRENNMNKLNVEVQNNKTRSV</sequence>
<dbReference type="WBParaSite" id="BPAG_0000456301-mRNA-1">
    <property type="protein sequence ID" value="BPAG_0000456301-mRNA-1"/>
    <property type="gene ID" value="BPAG_0000456301"/>
</dbReference>
<proteinExistence type="predicted"/>
<dbReference type="PRINTS" id="PR00261">
    <property type="entry name" value="LDLRECEPTOR"/>
</dbReference>
<name>A0A0N4T8M6_BRUPA</name>
<dbReference type="Pfam" id="PF00057">
    <property type="entry name" value="Ldl_recept_a"/>
    <property type="match status" value="2"/>
</dbReference>
<dbReference type="SUPFAM" id="SSF57424">
    <property type="entry name" value="LDL receptor-like module"/>
    <property type="match status" value="2"/>
</dbReference>
<dbReference type="Proteomes" id="UP000278627">
    <property type="component" value="Unassembled WGS sequence"/>
</dbReference>
<reference evidence="5" key="1">
    <citation type="submission" date="2017-02" db="UniProtKB">
        <authorList>
            <consortium name="WormBaseParasite"/>
        </authorList>
    </citation>
    <scope>IDENTIFICATION</scope>
</reference>
<dbReference type="PROSITE" id="PS50068">
    <property type="entry name" value="LDLRA_2"/>
    <property type="match status" value="1"/>
</dbReference>
<dbReference type="InterPro" id="IPR036055">
    <property type="entry name" value="LDL_receptor-like_sf"/>
</dbReference>
<dbReference type="PANTHER" id="PTHR20967">
    <property type="entry name" value="PROHORMONE-4"/>
    <property type="match status" value="1"/>
</dbReference>
<evidence type="ECO:0000256" key="1">
    <source>
        <dbReference type="ARBA" id="ARBA00023157"/>
    </source>
</evidence>
<keyword evidence="1" id="KW-1015">Disulfide bond</keyword>
<accession>A0A0N4T8M6</accession>
<dbReference type="Gene3D" id="4.10.400.10">
    <property type="entry name" value="Low-density Lipoprotein Receptor"/>
    <property type="match status" value="2"/>
</dbReference>
<dbReference type="STRING" id="6280.A0A0N4T8M6"/>